<evidence type="ECO:0000256" key="1">
    <source>
        <dbReference type="SAM" id="Phobius"/>
    </source>
</evidence>
<name>A0A517WKD9_9PLAN</name>
<keyword evidence="1" id="KW-1133">Transmembrane helix</keyword>
<gene>
    <name evidence="2" type="ORF">V6x_54550</name>
</gene>
<sequence length="109" mass="11967">MTHNVVDCHFSNDEYKNCLNAVKAADAATLIEATSKLTSDDKHRPAGIKTLREAIISEVERENTAHLVSVMEKLDASASKLNWLSVLLTFVGIFLGVIQILIVLKKMGT</sequence>
<feature type="transmembrane region" description="Helical" evidence="1">
    <location>
        <begin position="81"/>
        <end position="104"/>
    </location>
</feature>
<keyword evidence="1" id="KW-0812">Transmembrane</keyword>
<accession>A0A517WKD9</accession>
<dbReference type="Proteomes" id="UP000320722">
    <property type="component" value="Chromosome"/>
</dbReference>
<dbReference type="AlphaFoldDB" id="A0A517WKD9"/>
<evidence type="ECO:0000313" key="2">
    <source>
        <dbReference type="EMBL" id="QDU05714.1"/>
    </source>
</evidence>
<organism evidence="2 3">
    <name type="scientific">Gimesia chilikensis</name>
    <dbReference type="NCBI Taxonomy" id="2605989"/>
    <lineage>
        <taxon>Bacteria</taxon>
        <taxon>Pseudomonadati</taxon>
        <taxon>Planctomycetota</taxon>
        <taxon>Planctomycetia</taxon>
        <taxon>Planctomycetales</taxon>
        <taxon>Planctomycetaceae</taxon>
        <taxon>Gimesia</taxon>
    </lineage>
</organism>
<evidence type="ECO:0000313" key="3">
    <source>
        <dbReference type="Proteomes" id="UP000320722"/>
    </source>
</evidence>
<reference evidence="2 3" key="1">
    <citation type="submission" date="2019-02" db="EMBL/GenBank/DDBJ databases">
        <title>Deep-cultivation of Planctomycetes and their phenomic and genomic characterization uncovers novel biology.</title>
        <authorList>
            <person name="Wiegand S."/>
            <person name="Jogler M."/>
            <person name="Boedeker C."/>
            <person name="Pinto D."/>
            <person name="Vollmers J."/>
            <person name="Rivas-Marin E."/>
            <person name="Kohn T."/>
            <person name="Peeters S.H."/>
            <person name="Heuer A."/>
            <person name="Rast P."/>
            <person name="Oberbeckmann S."/>
            <person name="Bunk B."/>
            <person name="Jeske O."/>
            <person name="Meyerdierks A."/>
            <person name="Storesund J.E."/>
            <person name="Kallscheuer N."/>
            <person name="Luecker S."/>
            <person name="Lage O.M."/>
            <person name="Pohl T."/>
            <person name="Merkel B.J."/>
            <person name="Hornburger P."/>
            <person name="Mueller R.-W."/>
            <person name="Bruemmer F."/>
            <person name="Labrenz M."/>
            <person name="Spormann A.M."/>
            <person name="Op den Camp H."/>
            <person name="Overmann J."/>
            <person name="Amann R."/>
            <person name="Jetten M.S.M."/>
            <person name="Mascher T."/>
            <person name="Medema M.H."/>
            <person name="Devos D.P."/>
            <person name="Kaster A.-K."/>
            <person name="Ovreas L."/>
            <person name="Rohde M."/>
            <person name="Galperin M.Y."/>
            <person name="Jogler C."/>
        </authorList>
    </citation>
    <scope>NUCLEOTIDE SEQUENCE [LARGE SCALE GENOMIC DNA]</scope>
    <source>
        <strain evidence="2 3">V6</strain>
    </source>
</reference>
<protein>
    <submittedName>
        <fullName evidence="2">Uncharacterized protein</fullName>
    </submittedName>
</protein>
<keyword evidence="1" id="KW-0472">Membrane</keyword>
<dbReference type="EMBL" id="CP036347">
    <property type="protein sequence ID" value="QDU05714.1"/>
    <property type="molecule type" value="Genomic_DNA"/>
</dbReference>
<proteinExistence type="predicted"/>